<dbReference type="Gene3D" id="1.10.30.50">
    <property type="match status" value="1"/>
</dbReference>
<feature type="domain" description="HNH nuclease" evidence="2">
    <location>
        <begin position="174"/>
        <end position="228"/>
    </location>
</feature>
<evidence type="ECO:0000313" key="4">
    <source>
        <dbReference type="Proteomes" id="UP001302329"/>
    </source>
</evidence>
<keyword evidence="3" id="KW-0255">Endonuclease</keyword>
<keyword evidence="3" id="KW-0540">Nuclease</keyword>
<dbReference type="RefSeq" id="WP_323356210.1">
    <property type="nucleotide sequence ID" value="NZ_JAYGHY010000013.1"/>
</dbReference>
<sequence length="255" mass="28090">MALESTGRGLGRHSHTRRDLSRGASLTGRPKPNLARSPGSRQHRSIASSPSTTCQRLREYIAERMRMSPIDQPLMLMELLGRSSPAPAQDVARRILGEDVTQIECTTERVKRMVGKVLTGNGITAYGNGAYSLIGGDALQQLCRQRLDAFREQRGEEVFAHRSRNRTPISGSVAYRVLTRAQGRCECCGAHEHQRALEVNHIIPTNQGGSDDLSNLQASDTLRRSDQNGKVAATSERRISRVSGSMGEGSKPMWR</sequence>
<evidence type="ECO:0000259" key="2">
    <source>
        <dbReference type="SMART" id="SM00507"/>
    </source>
</evidence>
<keyword evidence="3" id="KW-0378">Hydrolase</keyword>
<feature type="region of interest" description="Disordered" evidence="1">
    <location>
        <begin position="1"/>
        <end position="53"/>
    </location>
</feature>
<feature type="region of interest" description="Disordered" evidence="1">
    <location>
        <begin position="205"/>
        <end position="255"/>
    </location>
</feature>
<reference evidence="3 4" key="1">
    <citation type="submission" date="2023-12" db="EMBL/GenBank/DDBJ databases">
        <title>Baltic Sea Cyanobacteria.</title>
        <authorList>
            <person name="Delbaje E."/>
            <person name="Fewer D.P."/>
            <person name="Shishido T.K."/>
        </authorList>
    </citation>
    <scope>NUCLEOTIDE SEQUENCE [LARGE SCALE GENOMIC DNA]</scope>
    <source>
        <strain evidence="3 4">UHCC 0281</strain>
    </source>
</reference>
<dbReference type="EMBL" id="JAYGHY010000013">
    <property type="protein sequence ID" value="MEA5442123.1"/>
    <property type="molecule type" value="Genomic_DNA"/>
</dbReference>
<dbReference type="Proteomes" id="UP001302329">
    <property type="component" value="Unassembled WGS sequence"/>
</dbReference>
<evidence type="ECO:0000313" key="3">
    <source>
        <dbReference type="EMBL" id="MEA5442123.1"/>
    </source>
</evidence>
<evidence type="ECO:0000256" key="1">
    <source>
        <dbReference type="SAM" id="MobiDB-lite"/>
    </source>
</evidence>
<dbReference type="InterPro" id="IPR003615">
    <property type="entry name" value="HNH_nuc"/>
</dbReference>
<name>A0ABU5SUF6_9CYAN</name>
<dbReference type="SMART" id="SM00507">
    <property type="entry name" value="HNHc"/>
    <property type="match status" value="1"/>
</dbReference>
<dbReference type="Pfam" id="PF01844">
    <property type="entry name" value="HNH"/>
    <property type="match status" value="1"/>
</dbReference>
<dbReference type="GO" id="GO:0004519">
    <property type="term" value="F:endonuclease activity"/>
    <property type="evidence" value="ECO:0007669"/>
    <property type="project" value="UniProtKB-KW"/>
</dbReference>
<organism evidence="3 4">
    <name type="scientific">Cyanobium gracile UHCC 0281</name>
    <dbReference type="NCBI Taxonomy" id="3110309"/>
    <lineage>
        <taxon>Bacteria</taxon>
        <taxon>Bacillati</taxon>
        <taxon>Cyanobacteriota</taxon>
        <taxon>Cyanophyceae</taxon>
        <taxon>Synechococcales</taxon>
        <taxon>Prochlorococcaceae</taxon>
        <taxon>Cyanobium</taxon>
    </lineage>
</organism>
<dbReference type="InterPro" id="IPR002711">
    <property type="entry name" value="HNH"/>
</dbReference>
<feature type="compositionally biased region" description="Polar residues" evidence="1">
    <location>
        <begin position="205"/>
        <end position="220"/>
    </location>
</feature>
<proteinExistence type="predicted"/>
<keyword evidence="4" id="KW-1185">Reference proteome</keyword>
<comment type="caution">
    <text evidence="3">The sequence shown here is derived from an EMBL/GenBank/DDBJ whole genome shotgun (WGS) entry which is preliminary data.</text>
</comment>
<gene>
    <name evidence="3" type="ORF">VB739_06120</name>
</gene>
<protein>
    <submittedName>
        <fullName evidence="3">HNH endonuclease signature motif containing protein</fullName>
    </submittedName>
</protein>
<accession>A0ABU5SUF6</accession>
<dbReference type="CDD" id="cd00085">
    <property type="entry name" value="HNHc"/>
    <property type="match status" value="1"/>
</dbReference>